<dbReference type="EMBL" id="AABTCC010000003">
    <property type="protein sequence ID" value="EAI8858516.1"/>
    <property type="molecule type" value="Genomic_DNA"/>
</dbReference>
<dbReference type="AlphaFoldDB" id="A0A5L4K9E9"/>
<dbReference type="EMBL" id="AABQDW010000002">
    <property type="protein sequence ID" value="EAI5407412.1"/>
    <property type="molecule type" value="Genomic_DNA"/>
</dbReference>
<dbReference type="InterPro" id="IPR005495">
    <property type="entry name" value="LptG/LptF_permease"/>
</dbReference>
<keyword evidence="3 6" id="KW-0812">Transmembrane</keyword>
<dbReference type="PANTHER" id="PTHR33529">
    <property type="entry name" value="SLR0882 PROTEIN-RELATED"/>
    <property type="match status" value="1"/>
</dbReference>
<dbReference type="OMA" id="MVLFYIT"/>
<dbReference type="GeneID" id="61064116"/>
<evidence type="ECO:0000313" key="10">
    <source>
        <dbReference type="EMBL" id="EAK0468425.1"/>
    </source>
</evidence>
<comment type="subcellular location">
    <subcellularLocation>
        <location evidence="1">Cell membrane</location>
        <topology evidence="1">Multi-pass membrane protein</topology>
    </subcellularLocation>
</comment>
<evidence type="ECO:0000313" key="12">
    <source>
        <dbReference type="Proteomes" id="UP000557842"/>
    </source>
</evidence>
<keyword evidence="4 6" id="KW-1133">Transmembrane helix</keyword>
<evidence type="ECO:0000313" key="11">
    <source>
        <dbReference type="Proteomes" id="UP000535509"/>
    </source>
</evidence>
<dbReference type="Proteomes" id="UP000557842">
    <property type="component" value="Unassembled WGS sequence"/>
</dbReference>
<keyword evidence="5 6" id="KW-0472">Membrane</keyword>
<proteinExistence type="predicted"/>
<dbReference type="Proteomes" id="UP000535509">
    <property type="component" value="Unassembled WGS sequence"/>
</dbReference>
<accession>A0A5L4K9E9</accession>
<evidence type="ECO:0000313" key="8">
    <source>
        <dbReference type="EMBL" id="EAI8858516.1"/>
    </source>
</evidence>
<dbReference type="Pfam" id="PF03739">
    <property type="entry name" value="LptF_LptG"/>
    <property type="match status" value="1"/>
</dbReference>
<feature type="transmembrane region" description="Helical" evidence="6">
    <location>
        <begin position="50"/>
        <end position="73"/>
    </location>
</feature>
<organism evidence="9">
    <name type="scientific">Campylobacter fetus</name>
    <dbReference type="NCBI Taxonomy" id="196"/>
    <lineage>
        <taxon>Bacteria</taxon>
        <taxon>Pseudomonadati</taxon>
        <taxon>Campylobacterota</taxon>
        <taxon>Epsilonproteobacteria</taxon>
        <taxon>Campylobacterales</taxon>
        <taxon>Campylobacteraceae</taxon>
        <taxon>Campylobacter</taxon>
    </lineage>
</organism>
<feature type="transmembrane region" description="Helical" evidence="6">
    <location>
        <begin position="268"/>
        <end position="289"/>
    </location>
</feature>
<dbReference type="PANTHER" id="PTHR33529:SF6">
    <property type="entry name" value="YJGP_YJGQ FAMILY PERMEASE"/>
    <property type="match status" value="1"/>
</dbReference>
<evidence type="ECO:0000313" key="7">
    <source>
        <dbReference type="EMBL" id="EAI5407412.1"/>
    </source>
</evidence>
<evidence type="ECO:0000313" key="9">
    <source>
        <dbReference type="EMBL" id="EAK0452815.1"/>
    </source>
</evidence>
<gene>
    <name evidence="9" type="ORF">AAH17_03990</name>
    <name evidence="10" type="ORF">AAH24_03450</name>
    <name evidence="7" type="ORF">BVH53_01645</name>
    <name evidence="8" type="ORF">CX802_01455</name>
</gene>
<feature type="transmembrane region" description="Helical" evidence="6">
    <location>
        <begin position="296"/>
        <end position="320"/>
    </location>
</feature>
<feature type="transmembrane region" description="Helical" evidence="6">
    <location>
        <begin position="12"/>
        <end position="30"/>
    </location>
</feature>
<dbReference type="GO" id="GO:0015920">
    <property type="term" value="P:lipopolysaccharide transport"/>
    <property type="evidence" value="ECO:0007669"/>
    <property type="project" value="TreeGrafter"/>
</dbReference>
<comment type="caution">
    <text evidence="9">The sequence shown here is derived from an EMBL/GenBank/DDBJ whole genome shotgun (WGS) entry which is preliminary data.</text>
</comment>
<reference evidence="9 12" key="1">
    <citation type="submission" date="2018-05" db="EMBL/GenBank/DDBJ databases">
        <authorList>
            <consortium name="PulseNet: The National Subtyping Network for Foodborne Disease Surveillance"/>
            <person name="Tarr C.L."/>
            <person name="Trees E."/>
            <person name="Katz L.S."/>
            <person name="Carleton-Romer H.A."/>
            <person name="Stroika S."/>
            <person name="Kucerova Z."/>
            <person name="Roache K.F."/>
            <person name="Sabol A.L."/>
            <person name="Besser J."/>
            <person name="Gerner-Smidt P."/>
        </authorList>
    </citation>
    <scope>NUCLEOTIDE SEQUENCE</scope>
    <source>
        <strain evidence="9">2014D-0197</strain>
        <strain evidence="7 12">2016D-0221</strain>
        <strain evidence="10">D4313</strain>
        <strain evidence="8 11">PNUSAC001503</strain>
    </source>
</reference>
<dbReference type="EMBL" id="AACCXM010000002">
    <property type="protein sequence ID" value="EAK0468425.1"/>
    <property type="molecule type" value="Genomic_DNA"/>
</dbReference>
<evidence type="ECO:0000256" key="6">
    <source>
        <dbReference type="SAM" id="Phobius"/>
    </source>
</evidence>
<protein>
    <submittedName>
        <fullName evidence="9">LptF/LptG family permease</fullName>
    </submittedName>
</protein>
<feature type="transmembrane region" description="Helical" evidence="6">
    <location>
        <begin position="94"/>
        <end position="114"/>
    </location>
</feature>
<dbReference type="RefSeq" id="WP_002848360.1">
    <property type="nucleotide sequence ID" value="NZ_AABUZP020000024.1"/>
</dbReference>
<keyword evidence="2" id="KW-1003">Cell membrane</keyword>
<sequence>MKLFSKYTGLVYLKYFIIIFMALELFYIGIDTLTNLKDFPKSANLQLIYLSLTALTAVNYVLPISLVFALIVSKINMIRSNELVSFYSLGISKNTLILSPFIISLIITCLYIYLSSTSFAYARDYQKSLINFQGFNKSSNSIFLKYENKFIYIDELYPAIGEANKIKIFETQDGDIIGQITAKKAKFEDNSWKLFDVDIISLPPRLELNATGYIENTQKELLILSGFKPRTIENIYQTNSNYSITDAIDSLRTLKNEGINLNKIKSTLYSLIFFPLFAPLMVLILYYYLPITGRFFNLALASFIYVIVTLCIWGVLFVLIRFSLNGVIIPEIGVILPIIILASFAGFKFYQHR</sequence>
<keyword evidence="11" id="KW-1185">Reference proteome</keyword>
<evidence type="ECO:0000256" key="1">
    <source>
        <dbReference type="ARBA" id="ARBA00004651"/>
    </source>
</evidence>
<dbReference type="GO" id="GO:0043190">
    <property type="term" value="C:ATP-binding cassette (ABC) transporter complex"/>
    <property type="evidence" value="ECO:0007669"/>
    <property type="project" value="TreeGrafter"/>
</dbReference>
<evidence type="ECO:0000256" key="5">
    <source>
        <dbReference type="ARBA" id="ARBA00023136"/>
    </source>
</evidence>
<name>A0A5L4K9E9_CAMFE</name>
<feature type="transmembrane region" description="Helical" evidence="6">
    <location>
        <begin position="332"/>
        <end position="350"/>
    </location>
</feature>
<dbReference type="EMBL" id="AACCXK010000005">
    <property type="protein sequence ID" value="EAK0452815.1"/>
    <property type="molecule type" value="Genomic_DNA"/>
</dbReference>
<evidence type="ECO:0000256" key="4">
    <source>
        <dbReference type="ARBA" id="ARBA00022989"/>
    </source>
</evidence>
<evidence type="ECO:0000256" key="3">
    <source>
        <dbReference type="ARBA" id="ARBA00022692"/>
    </source>
</evidence>
<evidence type="ECO:0000256" key="2">
    <source>
        <dbReference type="ARBA" id="ARBA00022475"/>
    </source>
</evidence>